<sequence length="207" mass="21975">MAMNIHAVLDGLIHSRENVRPKTAIGPANLVGGDASMRGHPAGSAAGIPKQAGVGDNRPGSGAGEVLAGLALASPPGGDLRHSGVIEARGLGPDAGVEDADDDVVGGLVDVERVVGVVEVEVKGRRQQLKAKKAGTRPERDRGRRRSHGRRRSRCRARTTMSRNPNPTGSRRRVTGGWKSTSLGGWGNGQVWRRVSCELYRFASLRW</sequence>
<proteinExistence type="predicted"/>
<name>A0A9Q0FQ91_9ROSI</name>
<protein>
    <submittedName>
        <fullName evidence="2">Uncharacterized protein</fullName>
    </submittedName>
</protein>
<feature type="compositionally biased region" description="Basic residues" evidence="1">
    <location>
        <begin position="126"/>
        <end position="135"/>
    </location>
</feature>
<feature type="region of interest" description="Disordered" evidence="1">
    <location>
        <begin position="126"/>
        <end position="180"/>
    </location>
</feature>
<evidence type="ECO:0000256" key="1">
    <source>
        <dbReference type="SAM" id="MobiDB-lite"/>
    </source>
</evidence>
<keyword evidence="3" id="KW-1185">Reference proteome</keyword>
<feature type="compositionally biased region" description="Basic residues" evidence="1">
    <location>
        <begin position="143"/>
        <end position="157"/>
    </location>
</feature>
<dbReference type="EMBL" id="JAKUCV010004633">
    <property type="protein sequence ID" value="KAJ4834710.1"/>
    <property type="molecule type" value="Genomic_DNA"/>
</dbReference>
<accession>A0A9Q0FQ91</accession>
<organism evidence="2 3">
    <name type="scientific">Turnera subulata</name>
    <dbReference type="NCBI Taxonomy" id="218843"/>
    <lineage>
        <taxon>Eukaryota</taxon>
        <taxon>Viridiplantae</taxon>
        <taxon>Streptophyta</taxon>
        <taxon>Embryophyta</taxon>
        <taxon>Tracheophyta</taxon>
        <taxon>Spermatophyta</taxon>
        <taxon>Magnoliopsida</taxon>
        <taxon>eudicotyledons</taxon>
        <taxon>Gunneridae</taxon>
        <taxon>Pentapetalae</taxon>
        <taxon>rosids</taxon>
        <taxon>fabids</taxon>
        <taxon>Malpighiales</taxon>
        <taxon>Passifloraceae</taxon>
        <taxon>Turnera</taxon>
    </lineage>
</organism>
<comment type="caution">
    <text evidence="2">The sequence shown here is derived from an EMBL/GenBank/DDBJ whole genome shotgun (WGS) entry which is preliminary data.</text>
</comment>
<evidence type="ECO:0000313" key="2">
    <source>
        <dbReference type="EMBL" id="KAJ4834710.1"/>
    </source>
</evidence>
<gene>
    <name evidence="2" type="ORF">Tsubulata_007665</name>
</gene>
<reference evidence="2" key="2">
    <citation type="journal article" date="2023" name="Plants (Basel)">
        <title>Annotation of the Turnera subulata (Passifloraceae) Draft Genome Reveals the S-Locus Evolved after the Divergence of Turneroideae from Passifloroideae in a Stepwise Manner.</title>
        <authorList>
            <person name="Henning P.M."/>
            <person name="Roalson E.H."/>
            <person name="Mir W."/>
            <person name="McCubbin A.G."/>
            <person name="Shore J.S."/>
        </authorList>
    </citation>
    <scope>NUCLEOTIDE SEQUENCE</scope>
    <source>
        <strain evidence="2">F60SS</strain>
    </source>
</reference>
<dbReference type="AlphaFoldDB" id="A0A9Q0FQ91"/>
<reference evidence="2" key="1">
    <citation type="submission" date="2022-02" db="EMBL/GenBank/DDBJ databases">
        <authorList>
            <person name="Henning P.M."/>
            <person name="McCubbin A.G."/>
            <person name="Shore J.S."/>
        </authorList>
    </citation>
    <scope>NUCLEOTIDE SEQUENCE</scope>
    <source>
        <strain evidence="2">F60SS</strain>
        <tissue evidence="2">Leaves</tissue>
    </source>
</reference>
<dbReference type="Proteomes" id="UP001141552">
    <property type="component" value="Unassembled WGS sequence"/>
</dbReference>
<evidence type="ECO:0000313" key="3">
    <source>
        <dbReference type="Proteomes" id="UP001141552"/>
    </source>
</evidence>